<reference evidence="2" key="1">
    <citation type="journal article" date="2020" name="Fungal Divers.">
        <title>Resolving the Mortierellaceae phylogeny through synthesis of multi-gene phylogenetics and phylogenomics.</title>
        <authorList>
            <person name="Vandepol N."/>
            <person name="Liber J."/>
            <person name="Desiro A."/>
            <person name="Na H."/>
            <person name="Kennedy M."/>
            <person name="Barry K."/>
            <person name="Grigoriev I.V."/>
            <person name="Miller A.N."/>
            <person name="O'Donnell K."/>
            <person name="Stajich J.E."/>
            <person name="Bonito G."/>
        </authorList>
    </citation>
    <scope>NUCLEOTIDE SEQUENCE</scope>
    <source>
        <strain evidence="2">KOD1015</strain>
    </source>
</reference>
<feature type="region of interest" description="Disordered" evidence="1">
    <location>
        <begin position="415"/>
        <end position="458"/>
    </location>
</feature>
<dbReference type="EMBL" id="JAABOA010000006">
    <property type="protein sequence ID" value="KAF9586693.1"/>
    <property type="molecule type" value="Genomic_DNA"/>
</dbReference>
<feature type="compositionally biased region" description="Low complexity" evidence="1">
    <location>
        <begin position="220"/>
        <end position="248"/>
    </location>
</feature>
<evidence type="ECO:0000256" key="1">
    <source>
        <dbReference type="SAM" id="MobiDB-lite"/>
    </source>
</evidence>
<accession>A0A9P6G3S1</accession>
<feature type="region of interest" description="Disordered" evidence="1">
    <location>
        <begin position="142"/>
        <end position="161"/>
    </location>
</feature>
<dbReference type="OrthoDB" id="2443909at2759"/>
<evidence type="ECO:0000313" key="2">
    <source>
        <dbReference type="EMBL" id="KAF9586693.1"/>
    </source>
</evidence>
<keyword evidence="3" id="KW-1185">Reference proteome</keyword>
<dbReference type="AlphaFoldDB" id="A0A9P6G3S1"/>
<feature type="compositionally biased region" description="Polar residues" evidence="1">
    <location>
        <begin position="111"/>
        <end position="130"/>
    </location>
</feature>
<feature type="compositionally biased region" description="Gly residues" evidence="1">
    <location>
        <begin position="771"/>
        <end position="780"/>
    </location>
</feature>
<proteinExistence type="predicted"/>
<evidence type="ECO:0000313" key="3">
    <source>
        <dbReference type="Proteomes" id="UP000780801"/>
    </source>
</evidence>
<gene>
    <name evidence="2" type="ORF">BGW38_008616</name>
</gene>
<comment type="caution">
    <text evidence="2">The sequence shown here is derived from an EMBL/GenBank/DDBJ whole genome shotgun (WGS) entry which is preliminary data.</text>
</comment>
<feature type="region of interest" description="Disordered" evidence="1">
    <location>
        <begin position="753"/>
        <end position="812"/>
    </location>
</feature>
<feature type="compositionally biased region" description="Basic residues" evidence="1">
    <location>
        <begin position="784"/>
        <end position="794"/>
    </location>
</feature>
<feature type="compositionally biased region" description="Polar residues" evidence="1">
    <location>
        <begin position="272"/>
        <end position="296"/>
    </location>
</feature>
<dbReference type="Proteomes" id="UP000780801">
    <property type="component" value="Unassembled WGS sequence"/>
</dbReference>
<protein>
    <submittedName>
        <fullName evidence="2">Uncharacterized protein</fullName>
    </submittedName>
</protein>
<name>A0A9P6G3S1_9FUNG</name>
<feature type="compositionally biased region" description="Polar residues" evidence="1">
    <location>
        <begin position="90"/>
        <end position="100"/>
    </location>
</feature>
<feature type="region of interest" description="Disordered" evidence="1">
    <location>
        <begin position="220"/>
        <end position="296"/>
    </location>
</feature>
<sequence>MAPRKEETPRIIDKRSTNAGSEYLLSITNDWVPSSTCRFINPELVELYEWLMNSGWHKAKHHNNTSTKISTKGVHKRQYFADTEEIRFGSSGTAGTTQPAESGRTDKPGLQSDQQQQTPPEDKSMQSLQNAEGVQAKPLEMTTQGPTSIPEGNQGLSPQNQDLNKDQVSEIVQAQVKATSEAPRLIKKPRLQKAVSCSEELGLLSIDTCDVTDHVERLAPTATVSSPSATSAGPATPSTASATSNPVPESDPPLQPTIAGSEPDASPIPKILSNQEQPPTNKNLTEVSSASVDPLSTTSQQVLDFNRNSEQMIEIFFNEGLDASGVEMFNTLLGPFRRPTPEFVAALFYAVALSPLTEPATIEATIHAFDRLLSMHGPESFSLLWDVQKRRRELSDGKSPFSKLATSVIPSATRLGGGGFDPNDLPDIATPSSRSRTRFGGSMSSGRNNASGSNDEAEFQTTWRLPSWNNVWDLIRTELGLDTKQESIQHIALQELAIKSRLQAEDLSPAATPRLDSTLKQTGVIREEKVIRDEIGRTIVGFLLRVLECDTIQSDGTEVLQMSQQLLLLLIRYIEAGVLSMNGRGLEDLGLEVISRLNKVNRDRFPTPQRHQTQQQQLSPRWSHIPHILERSLLDQTEIFLKMIIQGPCILDSGTGAQVRPEAVDSRIGMTESKLPDGHVGSPNESSNIVTPGTSIAARVTTGSNTGSSLFVLILIDTWFRNKTTSKKLAGFAKHFSFRQVIDSYSMPCPVRRNTDPTTFGTDRAKKAAHDGGGAHGGGDTTKPRKIRPIRKGARRQEQSSSSSAGVEDMSFEMENPDALTELLDTAHTSPEDKVKGSNLDKGLDYDTDDDRYDMTLWNAQHVEQVEWTVMMVETLVWAWIGIRGIRYEDIQGTVLEHLCFPGDDADKSMSWTETKEHENSGWQKMRELLQTIGGPLKTRWELLEMTIQTAVVDEELAHCGDLHYEELFNK</sequence>
<feature type="region of interest" description="Disordered" evidence="1">
    <location>
        <begin position="83"/>
        <end position="130"/>
    </location>
</feature>
<organism evidence="2 3">
    <name type="scientific">Lunasporangiospora selenospora</name>
    <dbReference type="NCBI Taxonomy" id="979761"/>
    <lineage>
        <taxon>Eukaryota</taxon>
        <taxon>Fungi</taxon>
        <taxon>Fungi incertae sedis</taxon>
        <taxon>Mucoromycota</taxon>
        <taxon>Mortierellomycotina</taxon>
        <taxon>Mortierellomycetes</taxon>
        <taxon>Mortierellales</taxon>
        <taxon>Mortierellaceae</taxon>
        <taxon>Lunasporangiospora</taxon>
    </lineage>
</organism>
<feature type="compositionally biased region" description="Polar residues" evidence="1">
    <location>
        <begin position="442"/>
        <end position="458"/>
    </location>
</feature>